<feature type="transmembrane region" description="Helical" evidence="2">
    <location>
        <begin position="17"/>
        <end position="36"/>
    </location>
</feature>
<name>A0A9K3LK91_9STRA</name>
<keyword evidence="2" id="KW-1133">Transmembrane helix</keyword>
<dbReference type="AlphaFoldDB" id="A0A9K3LK91"/>
<protein>
    <submittedName>
        <fullName evidence="3">Uncharacterized protein</fullName>
    </submittedName>
</protein>
<sequence length="545" mass="62240">MTSNSSSSKRLIRRRHLLFGMISIAMTLYLVFLWMMTTTTTTNHYHHVHSDDDSVHPTTTKTQQQLLPLVVVKSDFVTQQQQQQQYRNKKMNDKNNNSTFATTRNDKNSGTDTVATTSTSTSTTTTATTFTAPTFVTVNAPPQTEQEPPFIHYQLYQKNRPYNITFGPYTKCRLGITYNKRGKKPIERVALPTYLQEIMDVTTYIQTNLKILSVGDSVGIQFHQVLEEAIGGVWNDTRRTVYQNAWGDHESVSVLTVNQTVVAAFRMTGLLLPSGKNQPPPNAGPNLKTGAGGWNPQHVQQLLQHEYTITTTTTPTSTTTTRITKFDVMLFRIPHGWLTLDTITQHNLHEAILLAHDLFGVNIVVLQTLFFNNNVRTMDELQQLHRTNDMIRRFVKEWNHSTVTVLLLDFGQWVDQLVHWNAQHMLQMDVRDTNYTLQRLGCFKKFPPSLAVACATLENRTDCTCIRNRLSIDGMHWCMESMGGRILAATACLIKCSLLSQRQYQYHQQQQQSQQSCEQRCNDDFMSLKPASTIIESYHKNNHSS</sequence>
<evidence type="ECO:0000256" key="2">
    <source>
        <dbReference type="SAM" id="Phobius"/>
    </source>
</evidence>
<evidence type="ECO:0000313" key="3">
    <source>
        <dbReference type="EMBL" id="KAG7363964.1"/>
    </source>
</evidence>
<organism evidence="3 4">
    <name type="scientific">Nitzschia inconspicua</name>
    <dbReference type="NCBI Taxonomy" id="303405"/>
    <lineage>
        <taxon>Eukaryota</taxon>
        <taxon>Sar</taxon>
        <taxon>Stramenopiles</taxon>
        <taxon>Ochrophyta</taxon>
        <taxon>Bacillariophyta</taxon>
        <taxon>Bacillariophyceae</taxon>
        <taxon>Bacillariophycidae</taxon>
        <taxon>Bacillariales</taxon>
        <taxon>Bacillariaceae</taxon>
        <taxon>Nitzschia</taxon>
    </lineage>
</organism>
<reference evidence="3" key="1">
    <citation type="journal article" date="2021" name="Sci. Rep.">
        <title>Diploid genomic architecture of Nitzschia inconspicua, an elite biomass production diatom.</title>
        <authorList>
            <person name="Oliver A."/>
            <person name="Podell S."/>
            <person name="Pinowska A."/>
            <person name="Traller J.C."/>
            <person name="Smith S.R."/>
            <person name="McClure R."/>
            <person name="Beliaev A."/>
            <person name="Bohutskyi P."/>
            <person name="Hill E.A."/>
            <person name="Rabines A."/>
            <person name="Zheng H."/>
            <person name="Allen L.Z."/>
            <person name="Kuo A."/>
            <person name="Grigoriev I.V."/>
            <person name="Allen A.E."/>
            <person name="Hazlebeck D."/>
            <person name="Allen E.E."/>
        </authorList>
    </citation>
    <scope>NUCLEOTIDE SEQUENCE</scope>
    <source>
        <strain evidence="3">Hildebrandi</strain>
    </source>
</reference>
<gene>
    <name evidence="3" type="ORF">IV203_037166</name>
</gene>
<evidence type="ECO:0000313" key="4">
    <source>
        <dbReference type="Proteomes" id="UP000693970"/>
    </source>
</evidence>
<proteinExistence type="predicted"/>
<keyword evidence="2" id="KW-0812">Transmembrane</keyword>
<keyword evidence="2" id="KW-0472">Membrane</keyword>
<dbReference type="EMBL" id="JAGRRH010000009">
    <property type="protein sequence ID" value="KAG7363964.1"/>
    <property type="molecule type" value="Genomic_DNA"/>
</dbReference>
<accession>A0A9K3LK91</accession>
<reference evidence="3" key="2">
    <citation type="submission" date="2021-04" db="EMBL/GenBank/DDBJ databases">
        <authorList>
            <person name="Podell S."/>
        </authorList>
    </citation>
    <scope>NUCLEOTIDE SEQUENCE</scope>
    <source>
        <strain evidence="3">Hildebrandi</strain>
    </source>
</reference>
<keyword evidence="4" id="KW-1185">Reference proteome</keyword>
<feature type="compositionally biased region" description="Polar residues" evidence="1">
    <location>
        <begin position="94"/>
        <end position="103"/>
    </location>
</feature>
<feature type="region of interest" description="Disordered" evidence="1">
    <location>
        <begin position="85"/>
        <end position="119"/>
    </location>
</feature>
<dbReference type="OrthoDB" id="46372at2759"/>
<comment type="caution">
    <text evidence="3">The sequence shown here is derived from an EMBL/GenBank/DDBJ whole genome shotgun (WGS) entry which is preliminary data.</text>
</comment>
<evidence type="ECO:0000256" key="1">
    <source>
        <dbReference type="SAM" id="MobiDB-lite"/>
    </source>
</evidence>
<dbReference type="Proteomes" id="UP000693970">
    <property type="component" value="Unassembled WGS sequence"/>
</dbReference>